<name>A0A392W9J6_9FABA</name>
<dbReference type="AlphaFoldDB" id="A0A392W9J6"/>
<evidence type="ECO:0000313" key="2">
    <source>
        <dbReference type="Proteomes" id="UP000265520"/>
    </source>
</evidence>
<evidence type="ECO:0000313" key="1">
    <source>
        <dbReference type="EMBL" id="MCI96459.1"/>
    </source>
</evidence>
<comment type="caution">
    <text evidence="1">The sequence shown here is derived from an EMBL/GenBank/DDBJ whole genome shotgun (WGS) entry which is preliminary data.</text>
</comment>
<sequence length="30" mass="3616">MYRNGQIMSWPQFLQALELRFAPTAYDDPR</sequence>
<organism evidence="1 2">
    <name type="scientific">Trifolium medium</name>
    <dbReference type="NCBI Taxonomy" id="97028"/>
    <lineage>
        <taxon>Eukaryota</taxon>
        <taxon>Viridiplantae</taxon>
        <taxon>Streptophyta</taxon>
        <taxon>Embryophyta</taxon>
        <taxon>Tracheophyta</taxon>
        <taxon>Spermatophyta</taxon>
        <taxon>Magnoliopsida</taxon>
        <taxon>eudicotyledons</taxon>
        <taxon>Gunneridae</taxon>
        <taxon>Pentapetalae</taxon>
        <taxon>rosids</taxon>
        <taxon>fabids</taxon>
        <taxon>Fabales</taxon>
        <taxon>Fabaceae</taxon>
        <taxon>Papilionoideae</taxon>
        <taxon>50 kb inversion clade</taxon>
        <taxon>NPAAA clade</taxon>
        <taxon>Hologalegina</taxon>
        <taxon>IRL clade</taxon>
        <taxon>Trifolieae</taxon>
        <taxon>Trifolium</taxon>
    </lineage>
</organism>
<keyword evidence="2" id="KW-1185">Reference proteome</keyword>
<accession>A0A392W9J6</accession>
<dbReference type="Proteomes" id="UP000265520">
    <property type="component" value="Unassembled WGS sequence"/>
</dbReference>
<feature type="non-terminal residue" evidence="1">
    <location>
        <position position="30"/>
    </location>
</feature>
<dbReference type="EMBL" id="LXQA011415301">
    <property type="protein sequence ID" value="MCI96459.1"/>
    <property type="molecule type" value="Genomic_DNA"/>
</dbReference>
<proteinExistence type="predicted"/>
<reference evidence="1 2" key="1">
    <citation type="journal article" date="2018" name="Front. Plant Sci.">
        <title>Red Clover (Trifolium pratense) and Zigzag Clover (T. medium) - A Picture of Genomic Similarities and Differences.</title>
        <authorList>
            <person name="Dluhosova J."/>
            <person name="Istvanek J."/>
            <person name="Nedelnik J."/>
            <person name="Repkova J."/>
        </authorList>
    </citation>
    <scope>NUCLEOTIDE SEQUENCE [LARGE SCALE GENOMIC DNA]</scope>
    <source>
        <strain evidence="2">cv. 10/8</strain>
        <tissue evidence="1">Leaf</tissue>
    </source>
</reference>
<protein>
    <submittedName>
        <fullName evidence="1">Uncharacterized protein</fullName>
    </submittedName>
</protein>